<dbReference type="OrthoDB" id="7376058at2"/>
<name>A0A5S4GVT0_9ACTN</name>
<sequence length="414" mass="45299">MPTITRLPRVTTAQSLALASTLALPALAQGVIVRRPLGVRLAAVTGADDRAIRLLTRLRAEHGDGPLLVRLPRRGWAVLPLAARDVRAVLDDRAFTPANKEKRGALGHFEPDAVLITPEQELRDRRRALNEQVVRTGFEPFTRVVEEESATLPRDGVLTWPRFHAAHWRIVRRIVLGDGARDDVRLTRQLDRLRRDANWSYLVGRRTDVHNAFKRRLAGHLARAEPGSLAAVLARTHAAADVHPEGQVPHWLFAYDAAAIAAWRALALLAAHPGPLDHARLRAAVLESVRLWPTTLAILRDTTGPTAWDVPEGTVVVIYSPYVNRAEPGHGYRPELWREGGSGGSGGEGTWAGVPFSAGFARCPGEDLVLFTATTLLGALLRGRSVEASVSLADPLPATLDHFRLSFTIKAAER</sequence>
<dbReference type="Proteomes" id="UP000306628">
    <property type="component" value="Unassembled WGS sequence"/>
</dbReference>
<proteinExistence type="predicted"/>
<organism evidence="1 2">
    <name type="scientific">Nonomuraea zeae</name>
    <dbReference type="NCBI Taxonomy" id="1642303"/>
    <lineage>
        <taxon>Bacteria</taxon>
        <taxon>Bacillati</taxon>
        <taxon>Actinomycetota</taxon>
        <taxon>Actinomycetes</taxon>
        <taxon>Streptosporangiales</taxon>
        <taxon>Streptosporangiaceae</taxon>
        <taxon>Nonomuraea</taxon>
    </lineage>
</organism>
<evidence type="ECO:0000313" key="1">
    <source>
        <dbReference type="EMBL" id="TMR36601.1"/>
    </source>
</evidence>
<evidence type="ECO:0000313" key="2">
    <source>
        <dbReference type="Proteomes" id="UP000306628"/>
    </source>
</evidence>
<protein>
    <submittedName>
        <fullName evidence="1">Cytochrome P450</fullName>
    </submittedName>
</protein>
<dbReference type="GO" id="GO:0020037">
    <property type="term" value="F:heme binding"/>
    <property type="evidence" value="ECO:0007669"/>
    <property type="project" value="InterPro"/>
</dbReference>
<dbReference type="RefSeq" id="WP_138689431.1">
    <property type="nucleotide sequence ID" value="NZ_JBHSAZ010000030.1"/>
</dbReference>
<reference evidence="1 2" key="1">
    <citation type="submission" date="2019-05" db="EMBL/GenBank/DDBJ databases">
        <title>Draft genome sequence of Nonomuraea zeae DSM 100528.</title>
        <authorList>
            <person name="Saricaoglu S."/>
            <person name="Isik K."/>
        </authorList>
    </citation>
    <scope>NUCLEOTIDE SEQUENCE [LARGE SCALE GENOMIC DNA]</scope>
    <source>
        <strain evidence="1 2">DSM 100528</strain>
    </source>
</reference>
<keyword evidence="2" id="KW-1185">Reference proteome</keyword>
<comment type="caution">
    <text evidence="1">The sequence shown here is derived from an EMBL/GenBank/DDBJ whole genome shotgun (WGS) entry which is preliminary data.</text>
</comment>
<dbReference type="GO" id="GO:0016705">
    <property type="term" value="F:oxidoreductase activity, acting on paired donors, with incorporation or reduction of molecular oxygen"/>
    <property type="evidence" value="ECO:0007669"/>
    <property type="project" value="InterPro"/>
</dbReference>
<dbReference type="GO" id="GO:0005506">
    <property type="term" value="F:iron ion binding"/>
    <property type="evidence" value="ECO:0007669"/>
    <property type="project" value="InterPro"/>
</dbReference>
<dbReference type="AlphaFoldDB" id="A0A5S4GVT0"/>
<gene>
    <name evidence="1" type="ORF">ETD85_10425</name>
</gene>
<dbReference type="EMBL" id="VCKX01000023">
    <property type="protein sequence ID" value="TMR36601.1"/>
    <property type="molecule type" value="Genomic_DNA"/>
</dbReference>
<dbReference type="SUPFAM" id="SSF48264">
    <property type="entry name" value="Cytochrome P450"/>
    <property type="match status" value="1"/>
</dbReference>
<dbReference type="InterPro" id="IPR036396">
    <property type="entry name" value="Cyt_P450_sf"/>
</dbReference>
<dbReference type="GO" id="GO:0004497">
    <property type="term" value="F:monooxygenase activity"/>
    <property type="evidence" value="ECO:0007669"/>
    <property type="project" value="InterPro"/>
</dbReference>
<dbReference type="Gene3D" id="1.10.630.10">
    <property type="entry name" value="Cytochrome P450"/>
    <property type="match status" value="1"/>
</dbReference>
<accession>A0A5S4GVT0</accession>